<dbReference type="InterPro" id="IPR004840">
    <property type="entry name" value="Amino_acid_permease_CS"/>
</dbReference>
<dbReference type="RefSeq" id="WP_114657960.1">
    <property type="nucleotide sequence ID" value="NZ_CP031194.1"/>
</dbReference>
<feature type="transmembrane region" description="Helical" evidence="8">
    <location>
        <begin position="362"/>
        <end position="383"/>
    </location>
</feature>
<dbReference type="PANTHER" id="PTHR43495">
    <property type="entry name" value="GABA PERMEASE"/>
    <property type="match status" value="1"/>
</dbReference>
<name>A0A345HIQ7_9ACTN</name>
<dbReference type="Gene3D" id="1.20.1740.10">
    <property type="entry name" value="Amino acid/polyamine transporter I"/>
    <property type="match status" value="1"/>
</dbReference>
<feature type="domain" description="Amino acid permease/ SLC12A" evidence="9">
    <location>
        <begin position="22"/>
        <end position="432"/>
    </location>
</feature>
<evidence type="ECO:0000256" key="8">
    <source>
        <dbReference type="SAM" id="Phobius"/>
    </source>
</evidence>
<dbReference type="GO" id="GO:0016020">
    <property type="term" value="C:membrane"/>
    <property type="evidence" value="ECO:0007669"/>
    <property type="project" value="UniProtKB-SubCell"/>
</dbReference>
<feature type="transmembrane region" description="Helical" evidence="8">
    <location>
        <begin position="90"/>
        <end position="111"/>
    </location>
</feature>
<evidence type="ECO:0000313" key="11">
    <source>
        <dbReference type="Proteomes" id="UP000253868"/>
    </source>
</evidence>
<dbReference type="FunFam" id="1.20.1740.10:FF:000001">
    <property type="entry name" value="Amino acid permease"/>
    <property type="match status" value="1"/>
</dbReference>
<dbReference type="GO" id="GO:0006865">
    <property type="term" value="P:amino acid transport"/>
    <property type="evidence" value="ECO:0007669"/>
    <property type="project" value="UniProtKB-KW"/>
</dbReference>
<dbReference type="AlphaFoldDB" id="A0A345HIQ7"/>
<evidence type="ECO:0000259" key="9">
    <source>
        <dbReference type="Pfam" id="PF00324"/>
    </source>
</evidence>
<keyword evidence="7 8" id="KW-0472">Membrane</keyword>
<protein>
    <submittedName>
        <fullName evidence="10">Amino acid permease</fullName>
    </submittedName>
</protein>
<evidence type="ECO:0000313" key="10">
    <source>
        <dbReference type="EMBL" id="AXG76581.1"/>
    </source>
</evidence>
<feature type="transmembrane region" description="Helical" evidence="8">
    <location>
        <begin position="404"/>
        <end position="427"/>
    </location>
</feature>
<dbReference type="PIRSF" id="PIRSF006060">
    <property type="entry name" value="AA_transporter"/>
    <property type="match status" value="1"/>
</dbReference>
<accession>A0A345HIQ7</accession>
<feature type="transmembrane region" description="Helical" evidence="8">
    <location>
        <begin position="161"/>
        <end position="182"/>
    </location>
</feature>
<feature type="transmembrane region" description="Helical" evidence="8">
    <location>
        <begin position="433"/>
        <end position="451"/>
    </location>
</feature>
<evidence type="ECO:0000256" key="5">
    <source>
        <dbReference type="ARBA" id="ARBA00022970"/>
    </source>
</evidence>
<dbReference type="InterPro" id="IPR004841">
    <property type="entry name" value="AA-permease/SLC12A_dom"/>
</dbReference>
<dbReference type="KEGG" id="spad:DVK44_01605"/>
<feature type="transmembrane region" description="Helical" evidence="8">
    <location>
        <begin position="288"/>
        <end position="308"/>
    </location>
</feature>
<feature type="transmembrane region" description="Helical" evidence="8">
    <location>
        <begin position="336"/>
        <end position="356"/>
    </location>
</feature>
<dbReference type="Pfam" id="PF00324">
    <property type="entry name" value="AA_permease"/>
    <property type="match status" value="1"/>
</dbReference>
<keyword evidence="6 8" id="KW-1133">Transmembrane helix</keyword>
<dbReference type="GO" id="GO:0055085">
    <property type="term" value="P:transmembrane transport"/>
    <property type="evidence" value="ECO:0007669"/>
    <property type="project" value="InterPro"/>
</dbReference>
<evidence type="ECO:0000256" key="1">
    <source>
        <dbReference type="ARBA" id="ARBA00004141"/>
    </source>
</evidence>
<proteinExistence type="inferred from homology"/>
<keyword evidence="4 8" id="KW-0812">Transmembrane</keyword>
<organism evidence="10 11">
    <name type="scientific">Streptomyces paludis</name>
    <dbReference type="NCBI Taxonomy" id="2282738"/>
    <lineage>
        <taxon>Bacteria</taxon>
        <taxon>Bacillati</taxon>
        <taxon>Actinomycetota</taxon>
        <taxon>Actinomycetes</taxon>
        <taxon>Kitasatosporales</taxon>
        <taxon>Streptomycetaceae</taxon>
        <taxon>Streptomyces</taxon>
    </lineage>
</organism>
<evidence type="ECO:0000256" key="6">
    <source>
        <dbReference type="ARBA" id="ARBA00022989"/>
    </source>
</evidence>
<evidence type="ECO:0000256" key="4">
    <source>
        <dbReference type="ARBA" id="ARBA00022692"/>
    </source>
</evidence>
<sequence>MHDIASAPPSSEQLAGGLKQRHLTMLGLGGVIGAGLFVGSGAGIAVAGPGIVVSYLIAGALAMCVMRMLGEMSAALPASGSFSVHAERALGRWAGFTVGWLYWFLLVVVLAVEATGAAGIAHGWVPGVPQWTWVLLFMVVFTGANLVAVKNFGEFEFWFAIMKVAAIVAFLVLGVLAILGVLPDTAPVGLANVTGQGGFLPGGWQGVISGVLAVIFAFGGLEVVTIAAAESDDPVRSVARAVRSAMFRILFFYVGSMAVIVTVLPWTAQKAGLSPYVTVLDAIGVPSAGQIMNIVVFVALLSALNANLYGSSRMVFSLAERGEAPRSLLKLGGGGVPRRAVLASVAFGFCSVLLNLRWPDSVFLYMLNAVGAVLLFVWALIAVSQLRLRRVIEARTPERLVLRMWLFPWLTWAALLAMAVVFGLMLADDTARPQLLWSLGATALVLAVAGVREWRARRA</sequence>
<comment type="subcellular location">
    <subcellularLocation>
        <location evidence="1">Membrane</location>
        <topology evidence="1">Multi-pass membrane protein</topology>
    </subcellularLocation>
</comment>
<keyword evidence="3" id="KW-0813">Transport</keyword>
<dbReference type="EMBL" id="CP031194">
    <property type="protein sequence ID" value="AXG76581.1"/>
    <property type="molecule type" value="Genomic_DNA"/>
</dbReference>
<feature type="transmembrane region" description="Helical" evidence="8">
    <location>
        <begin position="250"/>
        <end position="268"/>
    </location>
</feature>
<evidence type="ECO:0000256" key="7">
    <source>
        <dbReference type="ARBA" id="ARBA00023136"/>
    </source>
</evidence>
<keyword evidence="11" id="KW-1185">Reference proteome</keyword>
<dbReference type="Proteomes" id="UP000253868">
    <property type="component" value="Chromosome"/>
</dbReference>
<evidence type="ECO:0000256" key="2">
    <source>
        <dbReference type="ARBA" id="ARBA00008583"/>
    </source>
</evidence>
<dbReference type="PROSITE" id="PS00218">
    <property type="entry name" value="AMINO_ACID_PERMEASE_1"/>
    <property type="match status" value="1"/>
</dbReference>
<comment type="similarity">
    <text evidence="2">Belongs to the amino acid-polyamine-organocation (APC) superfamily. Amino acid transporter (AAT) (TC 2.A.3.1) family.</text>
</comment>
<keyword evidence="5" id="KW-0029">Amino-acid transport</keyword>
<feature type="transmembrane region" description="Helical" evidence="8">
    <location>
        <begin position="202"/>
        <end position="229"/>
    </location>
</feature>
<dbReference type="OrthoDB" id="5297508at2"/>
<gene>
    <name evidence="10" type="ORF">DVK44_01605</name>
</gene>
<evidence type="ECO:0000256" key="3">
    <source>
        <dbReference type="ARBA" id="ARBA00022448"/>
    </source>
</evidence>
<dbReference type="PANTHER" id="PTHR43495:SF5">
    <property type="entry name" value="GAMMA-AMINOBUTYRIC ACID PERMEASE"/>
    <property type="match status" value="1"/>
</dbReference>
<reference evidence="11" key="1">
    <citation type="submission" date="2018-07" db="EMBL/GenBank/DDBJ databases">
        <authorList>
            <person name="Zhao J."/>
        </authorList>
    </citation>
    <scope>NUCLEOTIDE SEQUENCE [LARGE SCALE GENOMIC DNA]</scope>
    <source>
        <strain evidence="11">GSSD-12</strain>
    </source>
</reference>
<feature type="transmembrane region" description="Helical" evidence="8">
    <location>
        <begin position="131"/>
        <end position="149"/>
    </location>
</feature>